<feature type="domain" description="YprB ribonuclease H-like" evidence="1">
    <location>
        <begin position="11"/>
        <end position="134"/>
    </location>
</feature>
<proteinExistence type="predicted"/>
<organism evidence="2 3">
    <name type="scientific">Arthrobacter mobilis</name>
    <dbReference type="NCBI Taxonomy" id="2724944"/>
    <lineage>
        <taxon>Bacteria</taxon>
        <taxon>Bacillati</taxon>
        <taxon>Actinomycetota</taxon>
        <taxon>Actinomycetes</taxon>
        <taxon>Micrococcales</taxon>
        <taxon>Micrococcaceae</taxon>
        <taxon>Arthrobacter</taxon>
    </lineage>
</organism>
<sequence length="137" mass="15544">MRLVAERRAVHPGLRIYHYAHYEKNALSQLAERHGIYRDQVAELNGQVLFDLRPVVSKAIRISEKSLSIKKLEPLYRTGAREGVSTAVDSITAYSSFMAAWELGDHAEAGRIMDAILAYNRDDCESTLQLRDWLLAL</sequence>
<dbReference type="AlphaFoldDB" id="A0A7X6HF28"/>
<evidence type="ECO:0000313" key="2">
    <source>
        <dbReference type="EMBL" id="NKX55978.1"/>
    </source>
</evidence>
<dbReference type="RefSeq" id="WP_168487902.1">
    <property type="nucleotide sequence ID" value="NZ_JAAZSQ010000018.1"/>
</dbReference>
<protein>
    <recommendedName>
        <fullName evidence="1">YprB ribonuclease H-like domain-containing protein</fullName>
    </recommendedName>
</protein>
<keyword evidence="3" id="KW-1185">Reference proteome</keyword>
<name>A0A7X6HF28_9MICC</name>
<dbReference type="Proteomes" id="UP000544090">
    <property type="component" value="Unassembled WGS sequence"/>
</dbReference>
<dbReference type="Pfam" id="PF13482">
    <property type="entry name" value="RNase_H_2"/>
    <property type="match status" value="1"/>
</dbReference>
<evidence type="ECO:0000313" key="3">
    <source>
        <dbReference type="Proteomes" id="UP000544090"/>
    </source>
</evidence>
<dbReference type="InterPro" id="IPR038720">
    <property type="entry name" value="YprB_RNase_H-like_dom"/>
</dbReference>
<evidence type="ECO:0000259" key="1">
    <source>
        <dbReference type="Pfam" id="PF13482"/>
    </source>
</evidence>
<comment type="caution">
    <text evidence="2">The sequence shown here is derived from an EMBL/GenBank/DDBJ whole genome shotgun (WGS) entry which is preliminary data.</text>
</comment>
<reference evidence="2 3" key="1">
    <citation type="submission" date="2020-04" db="EMBL/GenBank/DDBJ databases">
        <title>Arthrobacter sp. nov.</title>
        <authorList>
            <person name="Liu S."/>
        </authorList>
    </citation>
    <scope>NUCLEOTIDE SEQUENCE [LARGE SCALE GENOMIC DNA]</scope>
    <source>
        <strain evidence="2 3">E918</strain>
    </source>
</reference>
<dbReference type="EMBL" id="JAAZSQ010000018">
    <property type="protein sequence ID" value="NKX55978.1"/>
    <property type="molecule type" value="Genomic_DNA"/>
</dbReference>
<gene>
    <name evidence="2" type="ORF">HGG74_15825</name>
</gene>
<accession>A0A7X6HF28</accession>